<keyword evidence="5" id="KW-0326">Glycosidase</keyword>
<dbReference type="InterPro" id="IPR015882">
    <property type="entry name" value="HEX_bac_N"/>
</dbReference>
<evidence type="ECO:0000256" key="7">
    <source>
        <dbReference type="ARBA" id="ARBA00033000"/>
    </source>
</evidence>
<evidence type="ECO:0000256" key="2">
    <source>
        <dbReference type="ARBA" id="ARBA00006285"/>
    </source>
</evidence>
<evidence type="ECO:0000256" key="5">
    <source>
        <dbReference type="ARBA" id="ARBA00023295"/>
    </source>
</evidence>
<protein>
    <recommendedName>
        <fullName evidence="3">beta-N-acetylhexosaminidase</fullName>
        <ecNumber evidence="3">3.2.1.52</ecNumber>
    </recommendedName>
    <alternativeName>
        <fullName evidence="6">Beta-N-acetylhexosaminidase</fullName>
    </alternativeName>
    <alternativeName>
        <fullName evidence="7">N-acetyl-beta-glucosaminidase</fullName>
    </alternativeName>
</protein>
<evidence type="ECO:0000259" key="9">
    <source>
        <dbReference type="Pfam" id="PF00728"/>
    </source>
</evidence>
<dbReference type="SUPFAM" id="SSF51445">
    <property type="entry name" value="(Trans)glycosidases"/>
    <property type="match status" value="1"/>
</dbReference>
<dbReference type="Pfam" id="PF02838">
    <property type="entry name" value="Glyco_hydro_20b"/>
    <property type="match status" value="1"/>
</dbReference>
<evidence type="ECO:0000256" key="3">
    <source>
        <dbReference type="ARBA" id="ARBA00012663"/>
    </source>
</evidence>
<feature type="domain" description="Glycoside hydrolase family 20 catalytic" evidence="9">
    <location>
        <begin position="154"/>
        <end position="470"/>
    </location>
</feature>
<comment type="catalytic activity">
    <reaction evidence="1">
        <text>Hydrolysis of terminal non-reducing N-acetyl-D-hexosamine residues in N-acetyl-beta-D-hexosaminides.</text>
        <dbReference type="EC" id="3.2.1.52"/>
    </reaction>
</comment>
<proteinExistence type="inferred from homology"/>
<dbReference type="InterPro" id="IPR025705">
    <property type="entry name" value="Beta_hexosaminidase_sua/sub"/>
</dbReference>
<organism evidence="11 12">
    <name type="scientific">Massilia terrae</name>
    <dbReference type="NCBI Taxonomy" id="1811224"/>
    <lineage>
        <taxon>Bacteria</taxon>
        <taxon>Pseudomonadati</taxon>
        <taxon>Pseudomonadota</taxon>
        <taxon>Betaproteobacteria</taxon>
        <taxon>Burkholderiales</taxon>
        <taxon>Oxalobacteraceae</taxon>
        <taxon>Telluria group</taxon>
        <taxon>Massilia</taxon>
    </lineage>
</organism>
<evidence type="ECO:0000256" key="6">
    <source>
        <dbReference type="ARBA" id="ARBA00030512"/>
    </source>
</evidence>
<dbReference type="PANTHER" id="PTHR22600:SF57">
    <property type="entry name" value="BETA-N-ACETYLHEXOSAMINIDASE"/>
    <property type="match status" value="1"/>
</dbReference>
<dbReference type="SUPFAM" id="SSF55545">
    <property type="entry name" value="beta-N-acetylhexosaminidase-like domain"/>
    <property type="match status" value="1"/>
</dbReference>
<evidence type="ECO:0000256" key="4">
    <source>
        <dbReference type="ARBA" id="ARBA00022801"/>
    </source>
</evidence>
<dbReference type="Gene3D" id="3.20.20.80">
    <property type="entry name" value="Glycosidases"/>
    <property type="match status" value="1"/>
</dbReference>
<dbReference type="Gene3D" id="3.30.379.10">
    <property type="entry name" value="Chitobiase/beta-hexosaminidase domain 2-like"/>
    <property type="match status" value="1"/>
</dbReference>
<comment type="similarity">
    <text evidence="2">Belongs to the glycosyl hydrolase 20 family.</text>
</comment>
<dbReference type="EMBL" id="JANUGU010000001">
    <property type="protein sequence ID" value="MCS0657121.1"/>
    <property type="molecule type" value="Genomic_DNA"/>
</dbReference>
<reference evidence="11 12" key="1">
    <citation type="submission" date="2022-08" db="EMBL/GenBank/DDBJ databases">
        <title>Reclassification of Massilia species as members of the genera Telluria, Duganella, Pseudoduganella, Mokoshia gen. nov. and Zemynaea gen. nov. using orthogonal and non-orthogonal genome-based approaches.</title>
        <authorList>
            <person name="Bowman J.P."/>
        </authorList>
    </citation>
    <scope>NUCLEOTIDE SEQUENCE [LARGE SCALE GENOMIC DNA]</scope>
    <source>
        <strain evidence="11 12">JCM 31606</strain>
    </source>
</reference>
<dbReference type="InterPro" id="IPR029018">
    <property type="entry name" value="Hex-like_dom2"/>
</dbReference>
<dbReference type="InterPro" id="IPR017853">
    <property type="entry name" value="GH"/>
</dbReference>
<name>A0ABT2CT16_9BURK</name>
<dbReference type="PRINTS" id="PR00738">
    <property type="entry name" value="GLHYDRLASE20"/>
</dbReference>
<evidence type="ECO:0000259" key="10">
    <source>
        <dbReference type="Pfam" id="PF02838"/>
    </source>
</evidence>
<gene>
    <name evidence="11" type="ORF">NX778_03480</name>
</gene>
<keyword evidence="4" id="KW-0378">Hydrolase</keyword>
<feature type="signal peptide" evidence="8">
    <location>
        <begin position="1"/>
        <end position="28"/>
    </location>
</feature>
<feature type="domain" description="Beta-hexosaminidase bacterial type N-terminal" evidence="10">
    <location>
        <begin position="37"/>
        <end position="151"/>
    </location>
</feature>
<keyword evidence="8" id="KW-0732">Signal</keyword>
<keyword evidence="12" id="KW-1185">Reference proteome</keyword>
<evidence type="ECO:0000313" key="11">
    <source>
        <dbReference type="EMBL" id="MCS0657121.1"/>
    </source>
</evidence>
<dbReference type="RefSeq" id="WP_258810279.1">
    <property type="nucleotide sequence ID" value="NZ_JANUGU010000001.1"/>
</dbReference>
<evidence type="ECO:0000256" key="8">
    <source>
        <dbReference type="SAM" id="SignalP"/>
    </source>
</evidence>
<dbReference type="CDD" id="cd06563">
    <property type="entry name" value="GH20_chitobiase-like"/>
    <property type="match status" value="1"/>
</dbReference>
<dbReference type="InterPro" id="IPR015883">
    <property type="entry name" value="Glyco_hydro_20_cat"/>
</dbReference>
<evidence type="ECO:0000313" key="12">
    <source>
        <dbReference type="Proteomes" id="UP001204621"/>
    </source>
</evidence>
<evidence type="ECO:0000256" key="1">
    <source>
        <dbReference type="ARBA" id="ARBA00001231"/>
    </source>
</evidence>
<dbReference type="Proteomes" id="UP001204621">
    <property type="component" value="Unassembled WGS sequence"/>
</dbReference>
<comment type="caution">
    <text evidence="11">The sequence shown here is derived from an EMBL/GenBank/DDBJ whole genome shotgun (WGS) entry which is preliminary data.</text>
</comment>
<accession>A0ABT2CT16</accession>
<feature type="chain" id="PRO_5046546663" description="beta-N-acetylhexosaminidase" evidence="8">
    <location>
        <begin position="29"/>
        <end position="510"/>
    </location>
</feature>
<dbReference type="Pfam" id="PF00728">
    <property type="entry name" value="Glyco_hydro_20"/>
    <property type="match status" value="1"/>
</dbReference>
<dbReference type="PANTHER" id="PTHR22600">
    <property type="entry name" value="BETA-HEXOSAMINIDASE"/>
    <property type="match status" value="1"/>
</dbReference>
<dbReference type="EC" id="3.2.1.52" evidence="3"/>
<sequence>MLTDTRAALPRLVAAFLGACAIAVSAQAAPVLAAGDAVIPRPMQASAGQGVFVLGPATPVIGRGAAAATAAQLAAALHLPIGAGKSPAIVLEMAPPAAGARPEAYALSVAPDRIRIRASDSAGLFYGAQSLRQLVLAAHGAPLPAVEISDAPRFAWRGLLVDVANHFFPKQVLMGIMDQMAYYKLNVLHLHLTDDSGWRLAIPAYPKLTENEDGQFYTADDIRALVAYAEERHITVVPTVEMPSHAGTSARAYPQFFDGGHSINPANPDSYRFIEAVFAEVARLFPSPVLHFGGDELALGSNWNSLPEVQALRQQLGGKDLRAVEGHFDRRVAQIIRGLGRQAMAWDEAFSAGVDHTVIQWWRKAHPEARDQAVKAGFDVVLSPVDQVYFDYPQGLGEPGAPWEGNDNGPTSLAKVLAWEPVPADYTPAELSRVRGVEACIWTEYIRTESFLQFMLYPRMMGFAEVAWSPAGPRDMEKFEARLQPQVEQLDAAGITVRHGPDDASKYMVH</sequence>